<dbReference type="EMBL" id="CP045068">
    <property type="protein sequence ID" value="QFQ90945.1"/>
    <property type="molecule type" value="Genomic_DNA"/>
</dbReference>
<gene>
    <name evidence="1" type="ORF">LM010_05675</name>
</gene>
<proteinExistence type="predicted"/>
<reference evidence="1 2" key="1">
    <citation type="submission" date="2019-10" db="EMBL/GenBank/DDBJ databases">
        <title>Genome sequencing of Lactobacillus manihotivorans.</title>
        <authorList>
            <person name="Kim K."/>
        </authorList>
    </citation>
    <scope>NUCLEOTIDE SEQUENCE [LARGE SCALE GENOMIC DNA]</scope>
    <source>
        <strain evidence="1 2">LM010</strain>
    </source>
</reference>
<sequence length="532" mass="58957">MAKGLSQALRSLLTAMNLGKSQAHPLAGWTLLSMLYRDGSTASEPMTMNYLVARYNGEYLEPGESRVADETLRSMMKVLVEQARLVTSSTRRVRERMNSGKFHTIQSAIYRINAAGIEYLKAMQRVIDAENTVVASTKRIGEYVALIDKFQAYQDLPTDTMAMYEDFNRLLSAYDDVMNGLRKLDVDLHDISTDLAFDRVGDAATHLRKMLHDDAIPAYSQMMKSSGRLQWLNGQPLFATMIAESRQATGNLDINVAIGDQAALEIERRQTEAFVTRRLKVMVQSFDPTTAVIQTSFDSIYLLYTTLVEATELLAREYEHVRGHSIDLQALTEDIDHLLAQVHRIKLPEQFPVHLPMDRLGKVEMAEVEALPKDERADKMADLTATVRSDMLEAGSMDPVTRSITAAEPKVVTLADNPEVAKDVDLAGQEQQALAEFTNLVMASADTAQIDHDLECQSALARDAIVSLYPATQYAQTTAFAAFGRPVVKAAVLGNQPVRLHLAGEAFAVVLPHAFTVTFRQGGRQNGKVDQS</sequence>
<dbReference type="AlphaFoldDB" id="A0A5P8JNX0"/>
<evidence type="ECO:0000313" key="2">
    <source>
        <dbReference type="Proteomes" id="UP000388452"/>
    </source>
</evidence>
<organism evidence="1 2">
    <name type="scientific">Lacticaseibacillus manihotivorans</name>
    <dbReference type="NCBI Taxonomy" id="88233"/>
    <lineage>
        <taxon>Bacteria</taxon>
        <taxon>Bacillati</taxon>
        <taxon>Bacillota</taxon>
        <taxon>Bacilli</taxon>
        <taxon>Lactobacillales</taxon>
        <taxon>Lactobacillaceae</taxon>
        <taxon>Lacticaseibacillus</taxon>
    </lineage>
</organism>
<name>A0A5P8JNX0_9LACO</name>
<accession>A0A5P8JNX0</accession>
<protein>
    <recommendedName>
        <fullName evidence="3">DUF3375 family protein</fullName>
    </recommendedName>
</protein>
<dbReference type="Proteomes" id="UP000388452">
    <property type="component" value="Chromosome"/>
</dbReference>
<dbReference type="RefSeq" id="WP_056963530.1">
    <property type="nucleotide sequence ID" value="NZ_CP045068.1"/>
</dbReference>
<evidence type="ECO:0008006" key="3">
    <source>
        <dbReference type="Google" id="ProtNLM"/>
    </source>
</evidence>
<evidence type="ECO:0000313" key="1">
    <source>
        <dbReference type="EMBL" id="QFQ90945.1"/>
    </source>
</evidence>